<keyword evidence="4" id="KW-0648">Protein biosynthesis</keyword>
<protein>
    <recommendedName>
        <fullName evidence="5">Ribosome recycling factor domain-containing protein</fullName>
    </recommendedName>
</protein>
<dbReference type="Gene3D" id="3.30.1360.40">
    <property type="match status" value="1"/>
</dbReference>
<dbReference type="GO" id="GO:0005737">
    <property type="term" value="C:cytoplasm"/>
    <property type="evidence" value="ECO:0007669"/>
    <property type="project" value="UniProtKB-SubCell"/>
</dbReference>
<dbReference type="FunFam" id="3.30.1360.40:FF:000001">
    <property type="entry name" value="Ribosome-recycling factor"/>
    <property type="match status" value="1"/>
</dbReference>
<evidence type="ECO:0000259" key="5">
    <source>
        <dbReference type="Pfam" id="PF01765"/>
    </source>
</evidence>
<dbReference type="FunFam" id="1.10.132.20:FF:000001">
    <property type="entry name" value="Ribosome-recycling factor"/>
    <property type="match status" value="1"/>
</dbReference>
<gene>
    <name evidence="6" type="ORF">METZ01_LOCUS23371</name>
</gene>
<accession>A0A381PWW1</accession>
<name>A0A381PWW1_9ZZZZ</name>
<dbReference type="HAMAP" id="MF_00040">
    <property type="entry name" value="RRF"/>
    <property type="match status" value="1"/>
</dbReference>
<dbReference type="Gene3D" id="1.10.132.20">
    <property type="entry name" value="Ribosome-recycling factor"/>
    <property type="match status" value="1"/>
</dbReference>
<evidence type="ECO:0000256" key="1">
    <source>
        <dbReference type="ARBA" id="ARBA00004496"/>
    </source>
</evidence>
<dbReference type="AlphaFoldDB" id="A0A381PWW1"/>
<dbReference type="GO" id="GO:0006412">
    <property type="term" value="P:translation"/>
    <property type="evidence" value="ECO:0007669"/>
    <property type="project" value="UniProtKB-KW"/>
</dbReference>
<dbReference type="InterPro" id="IPR036191">
    <property type="entry name" value="RRF_sf"/>
</dbReference>
<dbReference type="Pfam" id="PF01765">
    <property type="entry name" value="RRF"/>
    <property type="match status" value="1"/>
</dbReference>
<keyword evidence="3" id="KW-0963">Cytoplasm</keyword>
<reference evidence="6" key="1">
    <citation type="submission" date="2018-05" db="EMBL/GenBank/DDBJ databases">
        <authorList>
            <person name="Lanie J.A."/>
            <person name="Ng W.-L."/>
            <person name="Kazmierczak K.M."/>
            <person name="Andrzejewski T.M."/>
            <person name="Davidsen T.M."/>
            <person name="Wayne K.J."/>
            <person name="Tettelin H."/>
            <person name="Glass J.I."/>
            <person name="Rusch D."/>
            <person name="Podicherti R."/>
            <person name="Tsui H.-C.T."/>
            <person name="Winkler M.E."/>
        </authorList>
    </citation>
    <scope>NUCLEOTIDE SEQUENCE</scope>
</reference>
<dbReference type="EMBL" id="UINC01001094">
    <property type="protein sequence ID" value="SUZ70517.1"/>
    <property type="molecule type" value="Genomic_DNA"/>
</dbReference>
<proteinExistence type="inferred from homology"/>
<dbReference type="InterPro" id="IPR023584">
    <property type="entry name" value="Ribosome_recyc_fac_dom"/>
</dbReference>
<comment type="similarity">
    <text evidence="2">Belongs to the RRF family.</text>
</comment>
<evidence type="ECO:0000256" key="3">
    <source>
        <dbReference type="ARBA" id="ARBA00022490"/>
    </source>
</evidence>
<sequence length="183" mass="20653">MDDNLNIIKNAKENMISAINHLEGELAKIRAGKANPIMLKNISVDYYGNQTPLNQVANVNTPNNQTISIQPWEKSLLDEVEKSIINSNLGFNPVNNGESIIINIPPLTEERRIELTKVAKSESDSAKVTIRNIRQDSNQKIKSLEVSEDFKSNNEIDIQELTDKYIKIIDDMFSSKEKDILTV</sequence>
<comment type="subcellular location">
    <subcellularLocation>
        <location evidence="1">Cytoplasm</location>
    </subcellularLocation>
</comment>
<dbReference type="SUPFAM" id="SSF55194">
    <property type="entry name" value="Ribosome recycling factor, RRF"/>
    <property type="match status" value="1"/>
</dbReference>
<organism evidence="6">
    <name type="scientific">marine metagenome</name>
    <dbReference type="NCBI Taxonomy" id="408172"/>
    <lineage>
        <taxon>unclassified sequences</taxon>
        <taxon>metagenomes</taxon>
        <taxon>ecological metagenomes</taxon>
    </lineage>
</organism>
<dbReference type="GO" id="GO:0043023">
    <property type="term" value="F:ribosomal large subunit binding"/>
    <property type="evidence" value="ECO:0007669"/>
    <property type="project" value="TreeGrafter"/>
</dbReference>
<evidence type="ECO:0000256" key="4">
    <source>
        <dbReference type="ARBA" id="ARBA00022917"/>
    </source>
</evidence>
<evidence type="ECO:0000256" key="2">
    <source>
        <dbReference type="ARBA" id="ARBA00005912"/>
    </source>
</evidence>
<feature type="domain" description="Ribosome recycling factor" evidence="5">
    <location>
        <begin position="23"/>
        <end position="181"/>
    </location>
</feature>
<dbReference type="NCBIfam" id="TIGR00496">
    <property type="entry name" value="frr"/>
    <property type="match status" value="1"/>
</dbReference>
<dbReference type="PANTHER" id="PTHR20982:SF3">
    <property type="entry name" value="MITOCHONDRIAL RIBOSOME RECYCLING FACTOR PSEUDO 1"/>
    <property type="match status" value="1"/>
</dbReference>
<dbReference type="CDD" id="cd00520">
    <property type="entry name" value="RRF"/>
    <property type="match status" value="1"/>
</dbReference>
<dbReference type="PANTHER" id="PTHR20982">
    <property type="entry name" value="RIBOSOME RECYCLING FACTOR"/>
    <property type="match status" value="1"/>
</dbReference>
<dbReference type="InterPro" id="IPR002661">
    <property type="entry name" value="Ribosome_recyc_fac"/>
</dbReference>
<evidence type="ECO:0000313" key="6">
    <source>
        <dbReference type="EMBL" id="SUZ70517.1"/>
    </source>
</evidence>